<feature type="transmembrane region" description="Helical" evidence="1">
    <location>
        <begin position="188"/>
        <end position="211"/>
    </location>
</feature>
<dbReference type="PANTHER" id="PTHR31563:SF13">
    <property type="entry name" value="ION CHANNEL POLLUX-LIKE 1-RELATED"/>
    <property type="match status" value="1"/>
</dbReference>
<evidence type="ECO:0000313" key="3">
    <source>
        <dbReference type="Proteomes" id="UP000489600"/>
    </source>
</evidence>
<comment type="caution">
    <text evidence="2">The sequence shown here is derived from an EMBL/GenBank/DDBJ whole genome shotgun (WGS) entry which is preliminary data.</text>
</comment>
<keyword evidence="1" id="KW-0472">Membrane</keyword>
<dbReference type="EMBL" id="CABITT030000006">
    <property type="protein sequence ID" value="VVB07287.1"/>
    <property type="molecule type" value="Genomic_DNA"/>
</dbReference>
<name>A0A565C107_9BRAS</name>
<reference evidence="2" key="1">
    <citation type="submission" date="2019-07" db="EMBL/GenBank/DDBJ databases">
        <authorList>
            <person name="Dittberner H."/>
        </authorList>
    </citation>
    <scope>NUCLEOTIDE SEQUENCE [LARGE SCALE GENOMIC DNA]</scope>
</reference>
<dbReference type="GO" id="GO:0006811">
    <property type="term" value="P:monoatomic ion transport"/>
    <property type="evidence" value="ECO:0007669"/>
    <property type="project" value="InterPro"/>
</dbReference>
<proteinExistence type="predicted"/>
<evidence type="ECO:0000313" key="2">
    <source>
        <dbReference type="EMBL" id="VVB07287.1"/>
    </source>
</evidence>
<accession>A0A565C107</accession>
<keyword evidence="1" id="KW-1133">Transmembrane helix</keyword>
<protein>
    <submittedName>
        <fullName evidence="2">Uncharacterized protein</fullName>
    </submittedName>
</protein>
<dbReference type="PANTHER" id="PTHR31563">
    <property type="entry name" value="ION CHANNEL POLLUX-RELATED"/>
    <property type="match status" value="1"/>
</dbReference>
<keyword evidence="3" id="KW-1185">Reference proteome</keyword>
<organism evidence="2 3">
    <name type="scientific">Arabis nemorensis</name>
    <dbReference type="NCBI Taxonomy" id="586526"/>
    <lineage>
        <taxon>Eukaryota</taxon>
        <taxon>Viridiplantae</taxon>
        <taxon>Streptophyta</taxon>
        <taxon>Embryophyta</taxon>
        <taxon>Tracheophyta</taxon>
        <taxon>Spermatophyta</taxon>
        <taxon>Magnoliopsida</taxon>
        <taxon>eudicotyledons</taxon>
        <taxon>Gunneridae</taxon>
        <taxon>Pentapetalae</taxon>
        <taxon>rosids</taxon>
        <taxon>malvids</taxon>
        <taxon>Brassicales</taxon>
        <taxon>Brassicaceae</taxon>
        <taxon>Arabideae</taxon>
        <taxon>Arabis</taxon>
    </lineage>
</organism>
<evidence type="ECO:0000256" key="1">
    <source>
        <dbReference type="SAM" id="Phobius"/>
    </source>
</evidence>
<dbReference type="InterPro" id="IPR044849">
    <property type="entry name" value="CASTOR/POLLUX/SYM8-like"/>
</dbReference>
<gene>
    <name evidence="2" type="ORF">ANE_LOCUS17731</name>
</gene>
<dbReference type="AlphaFoldDB" id="A0A565C107"/>
<sequence length="288" mass="32454">MVAVQLFSWKPLILPSKASSRPDQIPSLNRRLCLHSLPLGGIDSFRCRVLYGLFVRVLPRFGSCFLGYTTGTFRVKSQGTGGDTVPSNDNLDVSNDFNPNFHKSLRYKLFIGCIPLYAVFRIMQKIFQELPRLIQSSSGAGLAFACASNSLNKPTPLKLDVSLPAFQDVKWSIARFLYLFNVQLEKNVATFLVVLLISCISFVAIGGILFFKFRKDDTPLEQCFWEAWACLISSSTHLKVMICVVTVSKILFQIDYNLQASKFLLLKAFMFAENYSRSRVLKNSLDLS</sequence>
<keyword evidence="1" id="KW-0812">Transmembrane</keyword>
<dbReference type="Proteomes" id="UP000489600">
    <property type="component" value="Unassembled WGS sequence"/>
</dbReference>
<dbReference type="OrthoDB" id="1749726at2759"/>